<reference evidence="2" key="2">
    <citation type="submission" date="2020-09" db="EMBL/GenBank/DDBJ databases">
        <authorList>
            <person name="Sun Q."/>
            <person name="Kim S."/>
        </authorList>
    </citation>
    <scope>NUCLEOTIDE SEQUENCE</scope>
    <source>
        <strain evidence="2">KCTC 32296</strain>
    </source>
</reference>
<sequence length="59" mass="6365">MCKGATFSPLNYLACAAYIQPVKQTGDLIMRSERLEQVSVFAMPVTLLIGFLMAVAAAL</sequence>
<protein>
    <submittedName>
        <fullName evidence="2">Uncharacterized protein</fullName>
    </submittedName>
</protein>
<reference evidence="2" key="1">
    <citation type="journal article" date="2014" name="Int. J. Syst. Evol. Microbiol.">
        <title>Complete genome sequence of Corynebacterium casei LMG S-19264T (=DSM 44701T), isolated from a smear-ripened cheese.</title>
        <authorList>
            <consortium name="US DOE Joint Genome Institute (JGI-PGF)"/>
            <person name="Walter F."/>
            <person name="Albersmeier A."/>
            <person name="Kalinowski J."/>
            <person name="Ruckert C."/>
        </authorList>
    </citation>
    <scope>NUCLEOTIDE SEQUENCE</scope>
    <source>
        <strain evidence="2">KCTC 32296</strain>
    </source>
</reference>
<evidence type="ECO:0000256" key="1">
    <source>
        <dbReference type="SAM" id="Phobius"/>
    </source>
</evidence>
<evidence type="ECO:0000313" key="3">
    <source>
        <dbReference type="Proteomes" id="UP000662572"/>
    </source>
</evidence>
<accession>A0A918UWX5</accession>
<gene>
    <name evidence="2" type="ORF">GCM10011273_30270</name>
</gene>
<feature type="transmembrane region" description="Helical" evidence="1">
    <location>
        <begin position="38"/>
        <end position="58"/>
    </location>
</feature>
<proteinExistence type="predicted"/>
<dbReference type="EMBL" id="BMZB01000005">
    <property type="protein sequence ID" value="GGZ41572.1"/>
    <property type="molecule type" value="Genomic_DNA"/>
</dbReference>
<comment type="caution">
    <text evidence="2">The sequence shown here is derived from an EMBL/GenBank/DDBJ whole genome shotgun (WGS) entry which is preliminary data.</text>
</comment>
<keyword evidence="1" id="KW-1133">Transmembrane helix</keyword>
<dbReference type="Proteomes" id="UP000662572">
    <property type="component" value="Unassembled WGS sequence"/>
</dbReference>
<dbReference type="AlphaFoldDB" id="A0A918UWX5"/>
<name>A0A918UWX5_9CAUL</name>
<evidence type="ECO:0000313" key="2">
    <source>
        <dbReference type="EMBL" id="GGZ41572.1"/>
    </source>
</evidence>
<keyword evidence="1" id="KW-0472">Membrane</keyword>
<keyword evidence="3" id="KW-1185">Reference proteome</keyword>
<organism evidence="2 3">
    <name type="scientific">Asticcacaulis endophyticus</name>
    <dbReference type="NCBI Taxonomy" id="1395890"/>
    <lineage>
        <taxon>Bacteria</taxon>
        <taxon>Pseudomonadati</taxon>
        <taxon>Pseudomonadota</taxon>
        <taxon>Alphaproteobacteria</taxon>
        <taxon>Caulobacterales</taxon>
        <taxon>Caulobacteraceae</taxon>
        <taxon>Asticcacaulis</taxon>
    </lineage>
</organism>
<keyword evidence="1" id="KW-0812">Transmembrane</keyword>